<feature type="transmembrane region" description="Helical" evidence="1">
    <location>
        <begin position="270"/>
        <end position="286"/>
    </location>
</feature>
<feature type="transmembrane region" description="Helical" evidence="1">
    <location>
        <begin position="380"/>
        <end position="404"/>
    </location>
</feature>
<evidence type="ECO:0000256" key="1">
    <source>
        <dbReference type="SAM" id="Phobius"/>
    </source>
</evidence>
<gene>
    <name evidence="2" type="ORF">MTR64_15705</name>
</gene>
<keyword evidence="3" id="KW-1185">Reference proteome</keyword>
<dbReference type="EMBL" id="JALHLE010000027">
    <property type="protein sequence ID" value="MCJ2180015.1"/>
    <property type="molecule type" value="Genomic_DNA"/>
</dbReference>
<keyword evidence="1" id="KW-0812">Transmembrane</keyword>
<feature type="transmembrane region" description="Helical" evidence="1">
    <location>
        <begin position="86"/>
        <end position="111"/>
    </location>
</feature>
<keyword evidence="1" id="KW-1133">Transmembrane helix</keyword>
<feature type="transmembrane region" description="Helical" evidence="1">
    <location>
        <begin position="43"/>
        <end position="66"/>
    </location>
</feature>
<protein>
    <recommendedName>
        <fullName evidence="4">O-antigen ligase domain-containing protein</fullName>
    </recommendedName>
</protein>
<evidence type="ECO:0008006" key="4">
    <source>
        <dbReference type="Google" id="ProtNLM"/>
    </source>
</evidence>
<evidence type="ECO:0000313" key="3">
    <source>
        <dbReference type="Proteomes" id="UP001162880"/>
    </source>
</evidence>
<sequence>MAAIPVMLFWALALWGLFSRRPVLLYLFFATMPVGAFAVIPPALTGGLTFTATPVVSLLLFGRTFFDRKGPAAFLTLAVLPERLMLLTLFWLIALVCTLFLPRLFAGAVMIVPMRGIVSAPSPLQPSTQNISQFAYLSISVFSVFAFARMLQPAAMRQHALRAMCLGGFVTVATGLLDYASQFLPISPLLEPFRTASYALLTDIEVLGGKRVVGLMPEASAFGAQCLSFLSALYFYRRAMESSRQRDALVPAAMALLALCAWLSTSSGTLVGLAVFVLVTALEWIARIHSSERKDALYRQGLGGEMSVTVLALIATALVAILQPQVLDPLYELVQRMVLEKQSSSSFTERGMWRSTALASLQASHGFGVGLGSTRSSSSVVGVFSSTGVIGGTLFYAFVLQCMLRRARGAATESQLILSAFRFSYIPPFVVSLMVGDADFGAMAAFGFGIVTAVSIAERGSSRRTLSITRHLYPA</sequence>
<feature type="transmembrane region" description="Helical" evidence="1">
    <location>
        <begin position="160"/>
        <end position="180"/>
    </location>
</feature>
<comment type="caution">
    <text evidence="2">The sequence shown here is derived from an EMBL/GenBank/DDBJ whole genome shotgun (WGS) entry which is preliminary data.</text>
</comment>
<proteinExistence type="predicted"/>
<feature type="transmembrane region" description="Helical" evidence="1">
    <location>
        <begin position="219"/>
        <end position="236"/>
    </location>
</feature>
<feature type="transmembrane region" description="Helical" evidence="1">
    <location>
        <begin position="307"/>
        <end position="327"/>
    </location>
</feature>
<feature type="transmembrane region" description="Helical" evidence="1">
    <location>
        <begin position="440"/>
        <end position="457"/>
    </location>
</feature>
<feature type="transmembrane region" description="Helical" evidence="1">
    <location>
        <begin position="248"/>
        <end position="264"/>
    </location>
</feature>
<accession>A0ABT0B549</accession>
<dbReference type="Proteomes" id="UP001162880">
    <property type="component" value="Unassembled WGS sequence"/>
</dbReference>
<name>A0ABT0B549_9SPHN</name>
<feature type="transmembrane region" description="Helical" evidence="1">
    <location>
        <begin position="416"/>
        <end position="434"/>
    </location>
</feature>
<organism evidence="2 3">
    <name type="scientific">Novosphingobium album</name>
    <name type="common">ex Hu et al. 2023</name>
    <dbReference type="NCBI Taxonomy" id="2930093"/>
    <lineage>
        <taxon>Bacteria</taxon>
        <taxon>Pseudomonadati</taxon>
        <taxon>Pseudomonadota</taxon>
        <taxon>Alphaproteobacteria</taxon>
        <taxon>Sphingomonadales</taxon>
        <taxon>Sphingomonadaceae</taxon>
        <taxon>Novosphingobium</taxon>
    </lineage>
</organism>
<reference evidence="2" key="1">
    <citation type="submission" date="2022-03" db="EMBL/GenBank/DDBJ databases">
        <title>Identification of a novel bacterium isolated from mangrove sediments.</title>
        <authorList>
            <person name="Pan X."/>
        </authorList>
    </citation>
    <scope>NUCLEOTIDE SEQUENCE</scope>
    <source>
        <strain evidence="2">B2580</strain>
    </source>
</reference>
<evidence type="ECO:0000313" key="2">
    <source>
        <dbReference type="EMBL" id="MCJ2180015.1"/>
    </source>
</evidence>
<dbReference type="RefSeq" id="WP_243995337.1">
    <property type="nucleotide sequence ID" value="NZ_JALHLE010000027.1"/>
</dbReference>
<keyword evidence="1" id="KW-0472">Membrane</keyword>
<feature type="transmembrane region" description="Helical" evidence="1">
    <location>
        <begin position="131"/>
        <end position="148"/>
    </location>
</feature>